<feature type="region of interest" description="Disordered" evidence="1">
    <location>
        <begin position="57"/>
        <end position="99"/>
    </location>
</feature>
<gene>
    <name evidence="3" type="ORF">ENP47_00330</name>
</gene>
<dbReference type="PROSITE" id="PS51257">
    <property type="entry name" value="PROKAR_LIPOPROTEIN"/>
    <property type="match status" value="1"/>
</dbReference>
<feature type="transmembrane region" description="Helical" evidence="2">
    <location>
        <begin position="12"/>
        <end position="39"/>
    </location>
</feature>
<evidence type="ECO:0000256" key="1">
    <source>
        <dbReference type="SAM" id="MobiDB-lite"/>
    </source>
</evidence>
<reference evidence="3" key="1">
    <citation type="journal article" date="2020" name="mSystems">
        <title>Genome- and Community-Level Interaction Insights into Carbon Utilization and Element Cycling Functions of Hydrothermarchaeota in Hydrothermal Sediment.</title>
        <authorList>
            <person name="Zhou Z."/>
            <person name="Liu Y."/>
            <person name="Xu W."/>
            <person name="Pan J."/>
            <person name="Luo Z.H."/>
            <person name="Li M."/>
        </authorList>
    </citation>
    <scope>NUCLEOTIDE SEQUENCE [LARGE SCALE GENOMIC DNA]</scope>
    <source>
        <strain evidence="3">SpSt-222</strain>
    </source>
</reference>
<protein>
    <submittedName>
        <fullName evidence="3">Uncharacterized protein</fullName>
    </submittedName>
</protein>
<feature type="compositionally biased region" description="Pro residues" evidence="1">
    <location>
        <begin position="77"/>
        <end position="93"/>
    </location>
</feature>
<dbReference type="EMBL" id="DSJL01000001">
    <property type="protein sequence ID" value="HEF64050.1"/>
    <property type="molecule type" value="Genomic_DNA"/>
</dbReference>
<sequence>MQSASQRNRTGLYLLGCVGAIVLLSCAAVFGAGSGYLAWQVWREIAPTLTATALETPTPNAQLSGRANPSPTARPTTPTPTPRPTATPQPTPTPVEAQGPAVIPDWPEYHDPGYIRFQYPPNWVLVTAVEDPQRGIPNCHCYWILASPGISVTPPTSDAVQGLFNSRSLADLPEQSVYLEILRLDSEYAPALTFTETSGRSTTDPSTGSTWIVDEQGQLIAVRLKDPLTIGGQYSAEHYVLSEQGEIRAFLYRDQQGRPWVIVARASSGFDEQIPDVRRLFGILLTLDHQ</sequence>
<dbReference type="AlphaFoldDB" id="A0A7C1FSY5"/>
<proteinExistence type="predicted"/>
<keyword evidence="2" id="KW-0812">Transmembrane</keyword>
<feature type="compositionally biased region" description="Polar residues" evidence="1">
    <location>
        <begin position="60"/>
        <end position="70"/>
    </location>
</feature>
<comment type="caution">
    <text evidence="3">The sequence shown here is derived from an EMBL/GenBank/DDBJ whole genome shotgun (WGS) entry which is preliminary data.</text>
</comment>
<evidence type="ECO:0000313" key="3">
    <source>
        <dbReference type="EMBL" id="HEF64050.1"/>
    </source>
</evidence>
<organism evidence="3">
    <name type="scientific">Thermomicrobium roseum</name>
    <dbReference type="NCBI Taxonomy" id="500"/>
    <lineage>
        <taxon>Bacteria</taxon>
        <taxon>Pseudomonadati</taxon>
        <taxon>Thermomicrobiota</taxon>
        <taxon>Thermomicrobia</taxon>
        <taxon>Thermomicrobiales</taxon>
        <taxon>Thermomicrobiaceae</taxon>
        <taxon>Thermomicrobium</taxon>
    </lineage>
</organism>
<evidence type="ECO:0000256" key="2">
    <source>
        <dbReference type="SAM" id="Phobius"/>
    </source>
</evidence>
<accession>A0A7C1FSY5</accession>
<name>A0A7C1FSY5_THERO</name>
<keyword evidence="2" id="KW-1133">Transmembrane helix</keyword>
<keyword evidence="2" id="KW-0472">Membrane</keyword>